<accession>A0A7M7IHC1</accession>
<evidence type="ECO:0000256" key="8">
    <source>
        <dbReference type="RuleBase" id="RU363108"/>
    </source>
</evidence>
<feature type="transmembrane region" description="Helical" evidence="8">
    <location>
        <begin position="75"/>
        <end position="93"/>
    </location>
</feature>
<feature type="transmembrane region" description="Helical" evidence="8">
    <location>
        <begin position="135"/>
        <end position="152"/>
    </location>
</feature>
<protein>
    <recommendedName>
        <fullName evidence="8">Gustatory receptor</fullName>
    </recommendedName>
</protein>
<dbReference type="Pfam" id="PF08395">
    <property type="entry name" value="7tm_7"/>
    <property type="match status" value="1"/>
</dbReference>
<evidence type="ECO:0000256" key="7">
    <source>
        <dbReference type="ARBA" id="ARBA00023224"/>
    </source>
</evidence>
<name>A0A7M7IHC1_APIME</name>
<accession>A0A8B7KLW1</accession>
<comment type="subcellular location">
    <subcellularLocation>
        <location evidence="1 8">Cell membrane</location>
        <topology evidence="1 8">Multi-pass membrane protein</topology>
    </subcellularLocation>
</comment>
<dbReference type="GO" id="GO:0043025">
    <property type="term" value="C:neuronal cell body"/>
    <property type="evidence" value="ECO:0007669"/>
    <property type="project" value="TreeGrafter"/>
</dbReference>
<comment type="caution">
    <text evidence="8">Lacks conserved residue(s) required for the propagation of feature annotation.</text>
</comment>
<sequence length="410" mass="48022">MYEPKTLKETIKPLMVVNFVFGMGLTGIEAKKPSKKLEYVYTLCNLVLFYFINKLTLPYYDKYYVISTFELSRFIFQWMFHANIWTITLLIIITRIKAQQLRTIVSLVELSDQKMENIGLSPKHRCLMMYQIKRYIFLGIYTLIFVVLIYHCHYESTTPALIKLCLSILPNIPFIVFGVSTISFCFWVTCLKLKFRQLNELLRSMRIMESPIHKRVLEMTNNFENNRFALYRNEHVRRNTNTIRAVKQIHLEIIKIVSFLNQTFGIQILIQMTVSVVFTTNLLHLLYRVIWLNFTLPELLQELISVIFWILIYGSQILYVNHVCASTNSEAVNIGNIICEFYEPFATKEFQAEIRDFTLQLIQNPVVFTAYGFFNLDHSFIQGVIGTITTYLVVMIQVGDLSNSDKSILS</sequence>
<evidence type="ECO:0000256" key="2">
    <source>
        <dbReference type="ARBA" id="ARBA00022475"/>
    </source>
</evidence>
<keyword evidence="10" id="KW-1185">Reference proteome</keyword>
<dbReference type="GeneID" id="100576167"/>
<dbReference type="KEGG" id="ame:100576167"/>
<dbReference type="PANTHER" id="PTHR21143:SF104">
    <property type="entry name" value="GUSTATORY RECEPTOR 8A-RELATED"/>
    <property type="match status" value="1"/>
</dbReference>
<dbReference type="PANTHER" id="PTHR21143">
    <property type="entry name" value="INVERTEBRATE GUSTATORY RECEPTOR"/>
    <property type="match status" value="1"/>
</dbReference>
<feature type="transmembrane region" description="Helical" evidence="8">
    <location>
        <begin position="264"/>
        <end position="287"/>
    </location>
</feature>
<feature type="transmembrane region" description="Helical" evidence="8">
    <location>
        <begin position="40"/>
        <end position="60"/>
    </location>
</feature>
<comment type="function">
    <text evidence="8">Gustatory receptor which mediates acceptance or avoidance behavior, depending on its substrates.</text>
</comment>
<dbReference type="AlphaFoldDB" id="A0A7M7IHC1"/>
<feature type="transmembrane region" description="Helical" evidence="8">
    <location>
        <begin position="299"/>
        <end position="320"/>
    </location>
</feature>
<dbReference type="GO" id="GO:0030425">
    <property type="term" value="C:dendrite"/>
    <property type="evidence" value="ECO:0007669"/>
    <property type="project" value="TreeGrafter"/>
</dbReference>
<reference evidence="11" key="2">
    <citation type="submission" date="2025-04" db="UniProtKB">
        <authorList>
            <consortium name="RefSeq"/>
        </authorList>
    </citation>
    <scope>IDENTIFICATION</scope>
    <source>
        <strain evidence="11">DH4</strain>
        <tissue evidence="11">Whole body</tissue>
    </source>
</reference>
<keyword evidence="7 8" id="KW-0807">Transducer</keyword>
<dbReference type="GO" id="GO:0007165">
    <property type="term" value="P:signal transduction"/>
    <property type="evidence" value="ECO:0007669"/>
    <property type="project" value="UniProtKB-KW"/>
</dbReference>
<evidence type="ECO:0000313" key="10">
    <source>
        <dbReference type="Proteomes" id="UP000005203"/>
    </source>
</evidence>
<dbReference type="GO" id="GO:0030424">
    <property type="term" value="C:axon"/>
    <property type="evidence" value="ECO:0007669"/>
    <property type="project" value="TreeGrafter"/>
</dbReference>
<organism evidence="9">
    <name type="scientific">Apis mellifera</name>
    <name type="common">Honeybee</name>
    <dbReference type="NCBI Taxonomy" id="7460"/>
    <lineage>
        <taxon>Eukaryota</taxon>
        <taxon>Metazoa</taxon>
        <taxon>Ecdysozoa</taxon>
        <taxon>Arthropoda</taxon>
        <taxon>Hexapoda</taxon>
        <taxon>Insecta</taxon>
        <taxon>Pterygota</taxon>
        <taxon>Neoptera</taxon>
        <taxon>Endopterygota</taxon>
        <taxon>Hymenoptera</taxon>
        <taxon>Apocrita</taxon>
        <taxon>Aculeata</taxon>
        <taxon>Apoidea</taxon>
        <taxon>Anthophila</taxon>
        <taxon>Apidae</taxon>
        <taxon>Apis</taxon>
    </lineage>
</organism>
<keyword evidence="3 8" id="KW-0812">Transmembrane</keyword>
<keyword evidence="4 8" id="KW-1133">Transmembrane helix</keyword>
<keyword evidence="2 8" id="KW-1003">Cell membrane</keyword>
<gene>
    <name evidence="9" type="primary">100576167</name>
    <name evidence="11" type="synonym">LOC100576167</name>
</gene>
<comment type="similarity">
    <text evidence="8">Belongs to the insect chemoreceptor superfamily. Gustatory receptor (GR) family.</text>
</comment>
<dbReference type="InterPro" id="IPR013604">
    <property type="entry name" value="7TM_chemorcpt"/>
</dbReference>
<evidence type="ECO:0000256" key="3">
    <source>
        <dbReference type="ARBA" id="ARBA00022692"/>
    </source>
</evidence>
<evidence type="ECO:0000313" key="11">
    <source>
        <dbReference type="RefSeq" id="XP_016769530.1"/>
    </source>
</evidence>
<dbReference type="GO" id="GO:0050909">
    <property type="term" value="P:sensory perception of taste"/>
    <property type="evidence" value="ECO:0007669"/>
    <property type="project" value="InterPro"/>
</dbReference>
<dbReference type="EnsemblMetazoa" id="XM_016914041">
    <property type="protein sequence ID" value="XP_016769530"/>
    <property type="gene ID" value="LOC100576167"/>
</dbReference>
<keyword evidence="5 8" id="KW-0472">Membrane</keyword>
<dbReference type="GO" id="GO:0005886">
    <property type="term" value="C:plasma membrane"/>
    <property type="evidence" value="ECO:0007669"/>
    <property type="project" value="UniProtKB-SubCell"/>
</dbReference>
<evidence type="ECO:0000313" key="9">
    <source>
        <dbReference type="EnsemblMetazoa" id="XP_016769530"/>
    </source>
</evidence>
<feature type="transmembrane region" description="Helical" evidence="8">
    <location>
        <begin position="172"/>
        <end position="193"/>
    </location>
</feature>
<evidence type="ECO:0000256" key="6">
    <source>
        <dbReference type="ARBA" id="ARBA00023170"/>
    </source>
</evidence>
<dbReference type="OMA" id="TMRAVKQ"/>
<dbReference type="OrthoDB" id="6366728at2759"/>
<keyword evidence="6 8" id="KW-0675">Receptor</keyword>
<dbReference type="GO" id="GO:0008049">
    <property type="term" value="P:male courtship behavior"/>
    <property type="evidence" value="ECO:0007669"/>
    <property type="project" value="TreeGrafter"/>
</dbReference>
<dbReference type="Proteomes" id="UP000005203">
    <property type="component" value="Linkage group LG9"/>
</dbReference>
<evidence type="ECO:0000256" key="1">
    <source>
        <dbReference type="ARBA" id="ARBA00004651"/>
    </source>
</evidence>
<proteinExistence type="inferred from homology"/>
<dbReference type="RefSeq" id="XP_016769530.1">
    <property type="nucleotide sequence ID" value="XM_016914041.2"/>
</dbReference>
<evidence type="ECO:0000256" key="4">
    <source>
        <dbReference type="ARBA" id="ARBA00022989"/>
    </source>
</evidence>
<reference evidence="9" key="1">
    <citation type="submission" date="2021-01" db="UniProtKB">
        <authorList>
            <consortium name="EnsemblMetazoa"/>
        </authorList>
    </citation>
    <scope>IDENTIFICATION</scope>
    <source>
        <strain evidence="9">DH4</strain>
    </source>
</reference>
<evidence type="ECO:0000256" key="5">
    <source>
        <dbReference type="ARBA" id="ARBA00023136"/>
    </source>
</evidence>
<dbReference type="GO" id="GO:0007635">
    <property type="term" value="P:chemosensory behavior"/>
    <property type="evidence" value="ECO:0007669"/>
    <property type="project" value="TreeGrafter"/>
</dbReference>